<dbReference type="EMBL" id="JNAO01000013">
    <property type="protein sequence ID" value="KGG00329.1"/>
    <property type="molecule type" value="Genomic_DNA"/>
</dbReference>
<dbReference type="Pfam" id="PF00953">
    <property type="entry name" value="Glycos_transf_4"/>
    <property type="match status" value="1"/>
</dbReference>
<dbReference type="InterPro" id="IPR018480">
    <property type="entry name" value="PNAcMuramoyl-5peptid_Trfase_CS"/>
</dbReference>
<dbReference type="AlphaFoldDB" id="A0A0A2AIR6"/>
<organism evidence="9 10">
    <name type="scientific">Prochlorococcus marinus str. MIT 9314</name>
    <dbReference type="NCBI Taxonomy" id="167548"/>
    <lineage>
        <taxon>Bacteria</taxon>
        <taxon>Bacillati</taxon>
        <taxon>Cyanobacteriota</taxon>
        <taxon>Cyanophyceae</taxon>
        <taxon>Synechococcales</taxon>
        <taxon>Prochlorococcaceae</taxon>
        <taxon>Prochlorococcus</taxon>
    </lineage>
</organism>
<dbReference type="CDD" id="cd06853">
    <property type="entry name" value="GT_WecA_like"/>
    <property type="match status" value="1"/>
</dbReference>
<comment type="cofactor">
    <cofactor evidence="7">
        <name>Mg(2+)</name>
        <dbReference type="ChEBI" id="CHEBI:18420"/>
    </cofactor>
</comment>
<reference evidence="10" key="1">
    <citation type="journal article" date="2014" name="Sci. Data">
        <title>Genomes of diverse isolates of the marine cyanobacterium Prochlorococcus.</title>
        <authorList>
            <person name="Biller S."/>
            <person name="Berube P."/>
            <person name="Thompson J."/>
            <person name="Kelly L."/>
            <person name="Roggensack S."/>
            <person name="Awad L."/>
            <person name="Roache-Johnson K."/>
            <person name="Ding H."/>
            <person name="Giovannoni S.J."/>
            <person name="Moore L.R."/>
            <person name="Chisholm S.W."/>
        </authorList>
    </citation>
    <scope>NUCLEOTIDE SEQUENCE [LARGE SCALE GENOMIC DNA]</scope>
    <source>
        <strain evidence="10">MIT 9314</strain>
    </source>
</reference>
<dbReference type="GO" id="GO:0016780">
    <property type="term" value="F:phosphotransferase activity, for other substituted phosphate groups"/>
    <property type="evidence" value="ECO:0007669"/>
    <property type="project" value="InterPro"/>
</dbReference>
<comment type="caution">
    <text evidence="9">The sequence shown here is derived from an EMBL/GenBank/DDBJ whole genome shotgun (WGS) entry which is preliminary data.</text>
</comment>
<evidence type="ECO:0000256" key="8">
    <source>
        <dbReference type="SAM" id="Phobius"/>
    </source>
</evidence>
<feature type="transmembrane region" description="Helical" evidence="8">
    <location>
        <begin position="180"/>
        <end position="211"/>
    </location>
</feature>
<evidence type="ECO:0000313" key="9">
    <source>
        <dbReference type="EMBL" id="KGG00329.1"/>
    </source>
</evidence>
<feature type="transmembrane region" description="Helical" evidence="8">
    <location>
        <begin position="46"/>
        <end position="72"/>
    </location>
</feature>
<feature type="binding site" evidence="7">
    <location>
        <position position="222"/>
    </location>
    <ligand>
        <name>Mg(2+)</name>
        <dbReference type="ChEBI" id="CHEBI:18420"/>
    </ligand>
</feature>
<dbReference type="EC" id="2.7.8.-" evidence="9"/>
<dbReference type="PANTHER" id="PTHR22926">
    <property type="entry name" value="PHOSPHO-N-ACETYLMURAMOYL-PENTAPEPTIDE-TRANSFERASE"/>
    <property type="match status" value="1"/>
</dbReference>
<accession>A0A0A2AIR6</accession>
<feature type="transmembrane region" description="Helical" evidence="8">
    <location>
        <begin position="223"/>
        <end position="242"/>
    </location>
</feature>
<keyword evidence="3 9" id="KW-0808">Transferase</keyword>
<dbReference type="eggNOG" id="COG0472">
    <property type="taxonomic scope" value="Bacteria"/>
</dbReference>
<keyword evidence="6 8" id="KW-0472">Membrane</keyword>
<feature type="transmembrane region" description="Helical" evidence="8">
    <location>
        <begin position="303"/>
        <end position="323"/>
    </location>
</feature>
<dbReference type="GO" id="GO:0009103">
    <property type="term" value="P:lipopolysaccharide biosynthetic process"/>
    <property type="evidence" value="ECO:0007669"/>
    <property type="project" value="TreeGrafter"/>
</dbReference>
<dbReference type="GO" id="GO:0044038">
    <property type="term" value="P:cell wall macromolecule biosynthetic process"/>
    <property type="evidence" value="ECO:0007669"/>
    <property type="project" value="TreeGrafter"/>
</dbReference>
<evidence type="ECO:0000256" key="5">
    <source>
        <dbReference type="ARBA" id="ARBA00022989"/>
    </source>
</evidence>
<proteinExistence type="predicted"/>
<dbReference type="GO" id="GO:0046872">
    <property type="term" value="F:metal ion binding"/>
    <property type="evidence" value="ECO:0007669"/>
    <property type="project" value="UniProtKB-KW"/>
</dbReference>
<keyword evidence="2" id="KW-1003">Cell membrane</keyword>
<dbReference type="GO" id="GO:0071555">
    <property type="term" value="P:cell wall organization"/>
    <property type="evidence" value="ECO:0007669"/>
    <property type="project" value="TreeGrafter"/>
</dbReference>
<comment type="subcellular location">
    <subcellularLocation>
        <location evidence="1">Cell membrane</location>
        <topology evidence="1">Multi-pass membrane protein</topology>
    </subcellularLocation>
</comment>
<dbReference type="PANTHER" id="PTHR22926:SF3">
    <property type="entry name" value="UNDECAPRENYL-PHOSPHATE ALPHA-N-ACETYLGLUCOSAMINYL 1-PHOSPHATE TRANSFERASE"/>
    <property type="match status" value="1"/>
</dbReference>
<keyword evidence="7" id="KW-0479">Metal-binding</keyword>
<sequence length="329" mass="36884">MHFIFILGLIFSFIITYITTPFVRNLSLKKGLLDMPNDRKDHKIPIVRLGGISIFSGFIISNSAFFTISALAGDYIFVNKQFLILLLGVIIFFLIGLTEDLFENIDPILRLFIQFASSSLIWSQGLRINGISLNIFGNSDNNLIFSDFISLIFTSIFIVGIVNAINWIDGLDGLAGGISLISLTTMAFMITPSYIFVSFCLIGSCVAFLRFNYHPASIIMGDGGSYLLGFSLASLSIIYSSASNSQNLEGIINLPAIVFLLFVPLVDMVRVIFTRIFNGYSPFYPDKIHFHHVLRDKGFNYKMIIFIFYFFSIISCVISSFIIKQNLNT</sequence>
<keyword evidence="7" id="KW-0460">Magnesium</keyword>
<name>A0A0A2AIR6_PROMR</name>
<evidence type="ECO:0000313" key="10">
    <source>
        <dbReference type="Proteomes" id="UP000030533"/>
    </source>
</evidence>
<evidence type="ECO:0000256" key="2">
    <source>
        <dbReference type="ARBA" id="ARBA00022475"/>
    </source>
</evidence>
<evidence type="ECO:0000256" key="4">
    <source>
        <dbReference type="ARBA" id="ARBA00022692"/>
    </source>
</evidence>
<evidence type="ECO:0000256" key="6">
    <source>
        <dbReference type="ARBA" id="ARBA00023136"/>
    </source>
</evidence>
<gene>
    <name evidence="9" type="ORF">EU98_1861</name>
</gene>
<feature type="transmembrane region" description="Helical" evidence="8">
    <location>
        <begin position="6"/>
        <end position="26"/>
    </location>
</feature>
<evidence type="ECO:0000256" key="7">
    <source>
        <dbReference type="PIRSR" id="PIRSR600715-1"/>
    </source>
</evidence>
<dbReference type="GO" id="GO:0005886">
    <property type="term" value="C:plasma membrane"/>
    <property type="evidence" value="ECO:0007669"/>
    <property type="project" value="UniProtKB-SubCell"/>
</dbReference>
<evidence type="ECO:0000256" key="3">
    <source>
        <dbReference type="ARBA" id="ARBA00022679"/>
    </source>
</evidence>
<feature type="binding site" evidence="7">
    <location>
        <position position="166"/>
    </location>
    <ligand>
        <name>Mg(2+)</name>
        <dbReference type="ChEBI" id="CHEBI:18420"/>
    </ligand>
</feature>
<feature type="transmembrane region" description="Helical" evidence="8">
    <location>
        <begin position="254"/>
        <end position="273"/>
    </location>
</feature>
<evidence type="ECO:0000256" key="1">
    <source>
        <dbReference type="ARBA" id="ARBA00004651"/>
    </source>
</evidence>
<keyword evidence="4 8" id="KW-0812">Transmembrane</keyword>
<dbReference type="RefSeq" id="WP_052045522.1">
    <property type="nucleotide sequence ID" value="NZ_JNAO01000013.1"/>
</dbReference>
<feature type="transmembrane region" description="Helical" evidence="8">
    <location>
        <begin position="148"/>
        <end position="168"/>
    </location>
</feature>
<dbReference type="InterPro" id="IPR000715">
    <property type="entry name" value="Glycosyl_transferase_4"/>
</dbReference>
<keyword evidence="5 8" id="KW-1133">Transmembrane helix</keyword>
<dbReference type="STRING" id="167548.EU98_1861"/>
<dbReference type="PROSITE" id="PS01348">
    <property type="entry name" value="MRAY_2"/>
    <property type="match status" value="1"/>
</dbReference>
<feature type="transmembrane region" description="Helical" evidence="8">
    <location>
        <begin position="78"/>
        <end position="97"/>
    </location>
</feature>
<dbReference type="Proteomes" id="UP000030533">
    <property type="component" value="Unassembled WGS sequence"/>
</dbReference>
<protein>
    <submittedName>
        <fullName evidence="9">Undecaprenyl-phosphate N-acetylglucosaminyl 1-phosphate transferase</fullName>
        <ecNumber evidence="9">2.7.8.-</ecNumber>
    </submittedName>
</protein>